<comment type="caution">
    <text evidence="3">The sequence shown here is derived from an EMBL/GenBank/DDBJ whole genome shotgun (WGS) entry which is preliminary data.</text>
</comment>
<protein>
    <recommendedName>
        <fullName evidence="2">HTH cro/C1-type domain-containing protein</fullName>
    </recommendedName>
</protein>
<dbReference type="CDD" id="cd00093">
    <property type="entry name" value="HTH_XRE"/>
    <property type="match status" value="1"/>
</dbReference>
<proteinExistence type="predicted"/>
<dbReference type="InterPro" id="IPR010982">
    <property type="entry name" value="Lambda_DNA-bd_dom_sf"/>
</dbReference>
<dbReference type="InterPro" id="IPR001387">
    <property type="entry name" value="Cro/C1-type_HTH"/>
</dbReference>
<gene>
    <name evidence="3" type="ORF">GCM10011591_25620</name>
</gene>
<dbReference type="SMART" id="SM00530">
    <property type="entry name" value="HTH_XRE"/>
    <property type="match status" value="1"/>
</dbReference>
<feature type="domain" description="HTH cro/C1-type" evidence="2">
    <location>
        <begin position="18"/>
        <end position="72"/>
    </location>
</feature>
<dbReference type="Pfam" id="PF01381">
    <property type="entry name" value="HTH_3"/>
    <property type="match status" value="1"/>
</dbReference>
<dbReference type="PANTHER" id="PTHR36924">
    <property type="entry name" value="ANTITOXIN HIGA-1"/>
    <property type="match status" value="1"/>
</dbReference>
<accession>A0A917V900</accession>
<keyword evidence="1" id="KW-0238">DNA-binding</keyword>
<evidence type="ECO:0000256" key="1">
    <source>
        <dbReference type="ARBA" id="ARBA00023125"/>
    </source>
</evidence>
<evidence type="ECO:0000259" key="2">
    <source>
        <dbReference type="PROSITE" id="PS50943"/>
    </source>
</evidence>
<reference evidence="3" key="2">
    <citation type="submission" date="2020-09" db="EMBL/GenBank/DDBJ databases">
        <authorList>
            <person name="Sun Q."/>
            <person name="Zhou Y."/>
        </authorList>
    </citation>
    <scope>NUCLEOTIDE SEQUENCE</scope>
    <source>
        <strain evidence="3">CGMCC 4.7278</strain>
    </source>
</reference>
<dbReference type="RefSeq" id="WP_188829118.1">
    <property type="nucleotide sequence ID" value="NZ_BMMW01000002.1"/>
</dbReference>
<sequence>MSEKTGLPAQAFPAGEYLRDEIDARGWSVAEFAHILGRPTQAVSEILNGHKEITVETAVEIAAATGTEASTWLRLQDTYRLWKVARAEPQKAATVSRRARLSQLVPMHELRQRGIVPQDAGIDEEEAAVCALLGISDTTSTPSIKFAARRSDEGAPISPAQLAWISCVKRAARLDNSAARPLGDIRELASEVVRRVAEPEALSGLPDLFLEYGIRLVHVPPFKAGKIDGGAYLDRSGIPVIALSGRIQRIDSVVFTLLHELAHVYLGHLTSGIALDSDVCAATENKAERDADRCAMGWALPEPLGISAPISKRAVTQRAAALGVHPGLIVGRLQYQGKLPWSHLRDLTPNVRTYLSVWE</sequence>
<dbReference type="InterPro" id="IPR013430">
    <property type="entry name" value="Toxin_antidote_HigA"/>
</dbReference>
<dbReference type="SUPFAM" id="SSF47413">
    <property type="entry name" value="lambda repressor-like DNA-binding domains"/>
    <property type="match status" value="1"/>
</dbReference>
<dbReference type="GO" id="GO:0003677">
    <property type="term" value="F:DNA binding"/>
    <property type="evidence" value="ECO:0007669"/>
    <property type="project" value="UniProtKB-KW"/>
</dbReference>
<dbReference type="PROSITE" id="PS50943">
    <property type="entry name" value="HTH_CROC1"/>
    <property type="match status" value="1"/>
</dbReference>
<dbReference type="EMBL" id="BMMW01000002">
    <property type="protein sequence ID" value="GGK52748.1"/>
    <property type="molecule type" value="Genomic_DNA"/>
</dbReference>
<dbReference type="NCBIfam" id="TIGR02607">
    <property type="entry name" value="antidote_HigA"/>
    <property type="match status" value="1"/>
</dbReference>
<evidence type="ECO:0000313" key="4">
    <source>
        <dbReference type="Proteomes" id="UP000612956"/>
    </source>
</evidence>
<name>A0A917V900_9NOCA</name>
<reference evidence="3" key="1">
    <citation type="journal article" date="2014" name="Int. J. Syst. Evol. Microbiol.">
        <title>Complete genome sequence of Corynebacterium casei LMG S-19264T (=DSM 44701T), isolated from a smear-ripened cheese.</title>
        <authorList>
            <consortium name="US DOE Joint Genome Institute (JGI-PGF)"/>
            <person name="Walter F."/>
            <person name="Albersmeier A."/>
            <person name="Kalinowski J."/>
            <person name="Ruckert C."/>
        </authorList>
    </citation>
    <scope>NUCLEOTIDE SEQUENCE</scope>
    <source>
        <strain evidence="3">CGMCC 4.7278</strain>
    </source>
</reference>
<evidence type="ECO:0000313" key="3">
    <source>
        <dbReference type="EMBL" id="GGK52748.1"/>
    </source>
</evidence>
<dbReference type="Proteomes" id="UP000612956">
    <property type="component" value="Unassembled WGS sequence"/>
</dbReference>
<dbReference type="AlphaFoldDB" id="A0A917V900"/>
<organism evidence="3 4">
    <name type="scientific">Nocardia camponoti</name>
    <dbReference type="NCBI Taxonomy" id="1616106"/>
    <lineage>
        <taxon>Bacteria</taxon>
        <taxon>Bacillati</taxon>
        <taxon>Actinomycetota</taxon>
        <taxon>Actinomycetes</taxon>
        <taxon>Mycobacteriales</taxon>
        <taxon>Nocardiaceae</taxon>
        <taxon>Nocardia</taxon>
    </lineage>
</organism>
<dbReference type="PANTHER" id="PTHR36924:SF1">
    <property type="entry name" value="ANTITOXIN HIGA-1"/>
    <property type="match status" value="1"/>
</dbReference>
<dbReference type="Gene3D" id="1.10.260.40">
    <property type="entry name" value="lambda repressor-like DNA-binding domains"/>
    <property type="match status" value="1"/>
</dbReference>
<keyword evidence="4" id="KW-1185">Reference proteome</keyword>